<protein>
    <recommendedName>
        <fullName evidence="1">VOC domain-containing protein</fullName>
    </recommendedName>
</protein>
<name>A0A0A7EMH9_9GAMM</name>
<reference evidence="2 3" key="1">
    <citation type="submission" date="2014-11" db="EMBL/GenBank/DDBJ databases">
        <title>Complete Genome Sequence of Pseudoalteromonas sp. Strain OCN003 Isolated from Kaneohe Bay, Oahu, Hawaii.</title>
        <authorList>
            <person name="Beurmann S."/>
            <person name="Videau P."/>
            <person name="Ushijima B."/>
            <person name="Smith A.M."/>
            <person name="Aeby G.S."/>
            <person name="Callahan S.M."/>
            <person name="Belcaid M."/>
        </authorList>
    </citation>
    <scope>NUCLEOTIDE SEQUENCE [LARGE SCALE GENOMIC DNA]</scope>
    <source>
        <strain evidence="2 3">OCN003</strain>
    </source>
</reference>
<sequence>MMNPAIKGLGETVLRVRDLESMKKFYANIIGLELIKEFPKVAFFKIADGFAGHTQVIGLFAEELPRAFVNDNISTIEPACSSLHHFALEISSEDYLTEKTRLENAGCEVITAEHSWCQWRSIYVKDPENNVVELVCYDVSVV</sequence>
<organism evidence="2 3">
    <name type="scientific">Pseudoalteromonas piratica</name>
    <dbReference type="NCBI Taxonomy" id="1348114"/>
    <lineage>
        <taxon>Bacteria</taxon>
        <taxon>Pseudomonadati</taxon>
        <taxon>Pseudomonadota</taxon>
        <taxon>Gammaproteobacteria</taxon>
        <taxon>Alteromonadales</taxon>
        <taxon>Pseudoalteromonadaceae</taxon>
        <taxon>Pseudoalteromonas</taxon>
    </lineage>
</organism>
<dbReference type="SUPFAM" id="SSF54593">
    <property type="entry name" value="Glyoxalase/Bleomycin resistance protein/Dihydroxybiphenyl dioxygenase"/>
    <property type="match status" value="1"/>
</dbReference>
<accession>A0A0A7EMH9</accession>
<dbReference type="KEGG" id="pseo:OM33_19750"/>
<dbReference type="Proteomes" id="UP000030341">
    <property type="component" value="Chromosome 2"/>
</dbReference>
<feature type="domain" description="VOC" evidence="1">
    <location>
        <begin position="8"/>
        <end position="137"/>
    </location>
</feature>
<dbReference type="Pfam" id="PF00903">
    <property type="entry name" value="Glyoxalase"/>
    <property type="match status" value="1"/>
</dbReference>
<dbReference type="Gene3D" id="3.10.180.10">
    <property type="entry name" value="2,3-Dihydroxybiphenyl 1,2-Dioxygenase, domain 1"/>
    <property type="match status" value="1"/>
</dbReference>
<gene>
    <name evidence="2" type="ORF">OM33_19750</name>
</gene>
<dbReference type="InterPro" id="IPR004360">
    <property type="entry name" value="Glyas_Fos-R_dOase_dom"/>
</dbReference>
<evidence type="ECO:0000313" key="3">
    <source>
        <dbReference type="Proteomes" id="UP000030341"/>
    </source>
</evidence>
<keyword evidence="3" id="KW-1185">Reference proteome</keyword>
<dbReference type="InterPro" id="IPR029068">
    <property type="entry name" value="Glyas_Bleomycin-R_OHBP_Dase"/>
</dbReference>
<evidence type="ECO:0000313" key="2">
    <source>
        <dbReference type="EMBL" id="AIY67281.1"/>
    </source>
</evidence>
<dbReference type="AlphaFoldDB" id="A0A0A7EMH9"/>
<dbReference type="STRING" id="1348114.OM33_19750"/>
<dbReference type="PROSITE" id="PS51819">
    <property type="entry name" value="VOC"/>
    <property type="match status" value="1"/>
</dbReference>
<dbReference type="eggNOG" id="COG0346">
    <property type="taxonomic scope" value="Bacteria"/>
</dbReference>
<dbReference type="EMBL" id="CP009889">
    <property type="protein sequence ID" value="AIY67281.1"/>
    <property type="molecule type" value="Genomic_DNA"/>
</dbReference>
<proteinExistence type="predicted"/>
<dbReference type="InterPro" id="IPR037523">
    <property type="entry name" value="VOC_core"/>
</dbReference>
<dbReference type="HOGENOM" id="CLU_1814200_0_0_6"/>
<evidence type="ECO:0000259" key="1">
    <source>
        <dbReference type="PROSITE" id="PS51819"/>
    </source>
</evidence>